<feature type="transmembrane region" description="Helical" evidence="8">
    <location>
        <begin position="326"/>
        <end position="344"/>
    </location>
</feature>
<sequence length="353" mass="36085">MSTRSADPRATWARPVSVAIVCGVALVVAAACGVAYGTVGIGWSVSLRMVWAALTGGSVSSVDAASYWIVVDSRLPRVLTGALVGGGLAVVGVIVQAMVRNPLADPYVLGISSGASVGATAVVLFGVFSGLGLYALPTAAFLGALVATLLVFGIAQRGGGLTPLRLVLTGTALGYGFSALTTVLIFLRPVGDAARSVMFWLLGSLAAATWHSVALVAVVVVIGIGVVALRARQLNALAMGDEVAASLGIRASRFRLELFVIAALMTGFIVSVCGAIGFVGLVVPHVTRMIVGADHRKIILVAPVLGALFLVVADLMARIVVPPQEIPLGAITAAVGVPVFLGLMQRRRTRIDS</sequence>
<evidence type="ECO:0000256" key="1">
    <source>
        <dbReference type="ARBA" id="ARBA00004651"/>
    </source>
</evidence>
<dbReference type="Pfam" id="PF01032">
    <property type="entry name" value="FecCD"/>
    <property type="match status" value="1"/>
</dbReference>
<evidence type="ECO:0000256" key="7">
    <source>
        <dbReference type="ARBA" id="ARBA00023136"/>
    </source>
</evidence>
<evidence type="ECO:0000313" key="9">
    <source>
        <dbReference type="EMBL" id="GAC49082.1"/>
    </source>
</evidence>
<dbReference type="eggNOG" id="COG0609">
    <property type="taxonomic scope" value="Bacteria"/>
</dbReference>
<keyword evidence="5 8" id="KW-0812">Transmembrane</keyword>
<evidence type="ECO:0000256" key="4">
    <source>
        <dbReference type="ARBA" id="ARBA00022475"/>
    </source>
</evidence>
<dbReference type="EMBL" id="BANR01000010">
    <property type="protein sequence ID" value="GAC49082.1"/>
    <property type="molecule type" value="Genomic_DNA"/>
</dbReference>
<feature type="transmembrane region" description="Helical" evidence="8">
    <location>
        <begin position="134"/>
        <end position="154"/>
    </location>
</feature>
<evidence type="ECO:0000256" key="6">
    <source>
        <dbReference type="ARBA" id="ARBA00022989"/>
    </source>
</evidence>
<proteinExistence type="inferred from homology"/>
<dbReference type="GO" id="GO:0005886">
    <property type="term" value="C:plasma membrane"/>
    <property type="evidence" value="ECO:0007669"/>
    <property type="project" value="UniProtKB-SubCell"/>
</dbReference>
<keyword evidence="6 8" id="KW-1133">Transmembrane helix</keyword>
<accession>L7KMA3</accession>
<dbReference type="PANTHER" id="PTHR30472">
    <property type="entry name" value="FERRIC ENTEROBACTIN TRANSPORT SYSTEM PERMEASE PROTEIN"/>
    <property type="match status" value="1"/>
</dbReference>
<keyword evidence="10" id="KW-1185">Reference proteome</keyword>
<evidence type="ECO:0000313" key="10">
    <source>
        <dbReference type="Proteomes" id="UP000010988"/>
    </source>
</evidence>
<dbReference type="STRING" id="1220583.GOACH_10_00500"/>
<dbReference type="PROSITE" id="PS51257">
    <property type="entry name" value="PROKAR_LIPOPROTEIN"/>
    <property type="match status" value="1"/>
</dbReference>
<dbReference type="GO" id="GO:0022857">
    <property type="term" value="F:transmembrane transporter activity"/>
    <property type="evidence" value="ECO:0007669"/>
    <property type="project" value="InterPro"/>
</dbReference>
<protein>
    <submittedName>
        <fullName evidence="9">Putative ABC transporter permease protein</fullName>
    </submittedName>
</protein>
<evidence type="ECO:0000256" key="5">
    <source>
        <dbReference type="ARBA" id="ARBA00022692"/>
    </source>
</evidence>
<gene>
    <name evidence="9" type="ORF">GOACH_10_00500</name>
</gene>
<evidence type="ECO:0000256" key="2">
    <source>
        <dbReference type="ARBA" id="ARBA00007935"/>
    </source>
</evidence>
<dbReference type="Proteomes" id="UP000010988">
    <property type="component" value="Unassembled WGS sequence"/>
</dbReference>
<dbReference type="CDD" id="cd06550">
    <property type="entry name" value="TM_ABC_iron-siderophores_like"/>
    <property type="match status" value="1"/>
</dbReference>
<dbReference type="FunFam" id="1.10.3470.10:FF:000001">
    <property type="entry name" value="Vitamin B12 ABC transporter permease BtuC"/>
    <property type="match status" value="1"/>
</dbReference>
<dbReference type="OrthoDB" id="9782305at2"/>
<organism evidence="9 10">
    <name type="scientific">Gordonia aichiensis NBRC 108223</name>
    <dbReference type="NCBI Taxonomy" id="1220583"/>
    <lineage>
        <taxon>Bacteria</taxon>
        <taxon>Bacillati</taxon>
        <taxon>Actinomycetota</taxon>
        <taxon>Actinomycetes</taxon>
        <taxon>Mycobacteriales</taxon>
        <taxon>Gordoniaceae</taxon>
        <taxon>Gordonia</taxon>
    </lineage>
</organism>
<dbReference type="RefSeq" id="WP_005174917.1">
    <property type="nucleotide sequence ID" value="NZ_BANR01000010.1"/>
</dbReference>
<feature type="transmembrane region" description="Helical" evidence="8">
    <location>
        <begin position="107"/>
        <end position="128"/>
    </location>
</feature>
<dbReference type="InterPro" id="IPR037294">
    <property type="entry name" value="ABC_BtuC-like"/>
</dbReference>
<dbReference type="AlphaFoldDB" id="L7KMA3"/>
<comment type="subcellular location">
    <subcellularLocation>
        <location evidence="1">Cell membrane</location>
        <topology evidence="1">Multi-pass membrane protein</topology>
    </subcellularLocation>
</comment>
<feature type="transmembrane region" description="Helical" evidence="8">
    <location>
        <begin position="258"/>
        <end position="286"/>
    </location>
</feature>
<comment type="similarity">
    <text evidence="2">Belongs to the binding-protein-dependent transport system permease family. FecCD subfamily.</text>
</comment>
<feature type="transmembrane region" description="Helical" evidence="8">
    <location>
        <begin position="75"/>
        <end position="95"/>
    </location>
</feature>
<comment type="caution">
    <text evidence="9">The sequence shown here is derived from an EMBL/GenBank/DDBJ whole genome shotgun (WGS) entry which is preliminary data.</text>
</comment>
<name>L7KMA3_9ACTN</name>
<evidence type="ECO:0000256" key="8">
    <source>
        <dbReference type="SAM" id="Phobius"/>
    </source>
</evidence>
<reference evidence="9 10" key="1">
    <citation type="submission" date="2012-12" db="EMBL/GenBank/DDBJ databases">
        <title>Whole genome shotgun sequence of Gordonia aichiensis NBRC 108223.</title>
        <authorList>
            <person name="Isaki-Nakamura S."/>
            <person name="Hosoyama A."/>
            <person name="Tsuchikane K."/>
            <person name="Ando Y."/>
            <person name="Baba S."/>
            <person name="Ohji S."/>
            <person name="Hamada M."/>
            <person name="Tamura T."/>
            <person name="Yamazoe A."/>
            <person name="Yamazaki S."/>
            <person name="Fujita N."/>
        </authorList>
    </citation>
    <scope>NUCLEOTIDE SEQUENCE [LARGE SCALE GENOMIC DNA]</scope>
    <source>
        <strain evidence="9 10">NBRC 108223</strain>
    </source>
</reference>
<feature type="transmembrane region" description="Helical" evidence="8">
    <location>
        <begin position="49"/>
        <end position="69"/>
    </location>
</feature>
<feature type="transmembrane region" description="Helical" evidence="8">
    <location>
        <begin position="166"/>
        <end position="187"/>
    </location>
</feature>
<dbReference type="Gene3D" id="1.10.3470.10">
    <property type="entry name" value="ABC transporter involved in vitamin B12 uptake, BtuC"/>
    <property type="match status" value="1"/>
</dbReference>
<keyword evidence="4" id="KW-1003">Cell membrane</keyword>
<dbReference type="GO" id="GO:0033214">
    <property type="term" value="P:siderophore-iron import into cell"/>
    <property type="evidence" value="ECO:0007669"/>
    <property type="project" value="TreeGrafter"/>
</dbReference>
<keyword evidence="3" id="KW-0813">Transport</keyword>
<evidence type="ECO:0000256" key="3">
    <source>
        <dbReference type="ARBA" id="ARBA00022448"/>
    </source>
</evidence>
<feature type="transmembrane region" description="Helical" evidence="8">
    <location>
        <begin position="12"/>
        <end position="37"/>
    </location>
</feature>
<keyword evidence="7 8" id="KW-0472">Membrane</keyword>
<feature type="transmembrane region" description="Helical" evidence="8">
    <location>
        <begin position="298"/>
        <end position="320"/>
    </location>
</feature>
<dbReference type="SUPFAM" id="SSF81345">
    <property type="entry name" value="ABC transporter involved in vitamin B12 uptake, BtuC"/>
    <property type="match status" value="1"/>
</dbReference>
<feature type="transmembrane region" description="Helical" evidence="8">
    <location>
        <begin position="199"/>
        <end position="227"/>
    </location>
</feature>
<dbReference type="InterPro" id="IPR000522">
    <property type="entry name" value="ABC_transptr_permease_BtuC"/>
</dbReference>
<dbReference type="PANTHER" id="PTHR30472:SF67">
    <property type="entry name" value="PERMEASE OF ABC TRANSPORTER-RELATED"/>
    <property type="match status" value="1"/>
</dbReference>